<evidence type="ECO:0000313" key="2">
    <source>
        <dbReference type="EMBL" id="KAJ1107680.1"/>
    </source>
</evidence>
<feature type="compositionally biased region" description="Basic and acidic residues" evidence="1">
    <location>
        <begin position="75"/>
        <end position="86"/>
    </location>
</feature>
<proteinExistence type="predicted"/>
<name>A0AAV7MY62_PLEWA</name>
<feature type="region of interest" description="Disordered" evidence="1">
    <location>
        <begin position="50"/>
        <end position="132"/>
    </location>
</feature>
<organism evidence="2 3">
    <name type="scientific">Pleurodeles waltl</name>
    <name type="common">Iberian ribbed newt</name>
    <dbReference type="NCBI Taxonomy" id="8319"/>
    <lineage>
        <taxon>Eukaryota</taxon>
        <taxon>Metazoa</taxon>
        <taxon>Chordata</taxon>
        <taxon>Craniata</taxon>
        <taxon>Vertebrata</taxon>
        <taxon>Euteleostomi</taxon>
        <taxon>Amphibia</taxon>
        <taxon>Batrachia</taxon>
        <taxon>Caudata</taxon>
        <taxon>Salamandroidea</taxon>
        <taxon>Salamandridae</taxon>
        <taxon>Pleurodelinae</taxon>
        <taxon>Pleurodeles</taxon>
    </lineage>
</organism>
<reference evidence="2" key="1">
    <citation type="journal article" date="2022" name="bioRxiv">
        <title>Sequencing and chromosome-scale assembly of the giantPleurodeles waltlgenome.</title>
        <authorList>
            <person name="Brown T."/>
            <person name="Elewa A."/>
            <person name="Iarovenko S."/>
            <person name="Subramanian E."/>
            <person name="Araus A.J."/>
            <person name="Petzold A."/>
            <person name="Susuki M."/>
            <person name="Suzuki K.-i.T."/>
            <person name="Hayashi T."/>
            <person name="Toyoda A."/>
            <person name="Oliveira C."/>
            <person name="Osipova E."/>
            <person name="Leigh N.D."/>
            <person name="Simon A."/>
            <person name="Yun M.H."/>
        </authorList>
    </citation>
    <scope>NUCLEOTIDE SEQUENCE</scope>
    <source>
        <strain evidence="2">20211129_DDA</strain>
        <tissue evidence="2">Liver</tissue>
    </source>
</reference>
<comment type="caution">
    <text evidence="2">The sequence shown here is derived from an EMBL/GenBank/DDBJ whole genome shotgun (WGS) entry which is preliminary data.</text>
</comment>
<feature type="compositionally biased region" description="Basic and acidic residues" evidence="1">
    <location>
        <begin position="53"/>
        <end position="62"/>
    </location>
</feature>
<evidence type="ECO:0000256" key="1">
    <source>
        <dbReference type="SAM" id="MobiDB-lite"/>
    </source>
</evidence>
<dbReference type="Proteomes" id="UP001066276">
    <property type="component" value="Chromosome 9"/>
</dbReference>
<gene>
    <name evidence="2" type="ORF">NDU88_005070</name>
</gene>
<sequence>MLLVTRVLKIIALDPGNRMTQKRVCECGSSRHALPLRTYGAVQWWQDALPDQPCHDEKERQPHCPPPPAGAGQRLEARGNRAEHRQQALKKKKKTDLSAQRAAWSGAGEQIPPRSGLLARRAQQTLEKKRGT</sequence>
<evidence type="ECO:0000313" key="3">
    <source>
        <dbReference type="Proteomes" id="UP001066276"/>
    </source>
</evidence>
<keyword evidence="3" id="KW-1185">Reference proteome</keyword>
<dbReference type="EMBL" id="JANPWB010000013">
    <property type="protein sequence ID" value="KAJ1107680.1"/>
    <property type="molecule type" value="Genomic_DNA"/>
</dbReference>
<dbReference type="AlphaFoldDB" id="A0AAV7MY62"/>
<protein>
    <submittedName>
        <fullName evidence="2">Uncharacterized protein</fullName>
    </submittedName>
</protein>
<accession>A0AAV7MY62</accession>